<evidence type="ECO:0000259" key="6">
    <source>
        <dbReference type="SMART" id="SM00079"/>
    </source>
</evidence>
<feature type="domain" description="Solute-binding protein family 3/N-terminal" evidence="5">
    <location>
        <begin position="33"/>
        <end position="264"/>
    </location>
</feature>
<name>A0A941DJY6_9BURK</name>
<dbReference type="CDD" id="cd13688">
    <property type="entry name" value="PBP2_GltI_DEBP"/>
    <property type="match status" value="1"/>
</dbReference>
<dbReference type="SMART" id="SM00079">
    <property type="entry name" value="PBPe"/>
    <property type="match status" value="1"/>
</dbReference>
<dbReference type="GO" id="GO:0006865">
    <property type="term" value="P:amino acid transport"/>
    <property type="evidence" value="ECO:0007669"/>
    <property type="project" value="TreeGrafter"/>
</dbReference>
<keyword evidence="3 4" id="KW-0732">Signal</keyword>
<evidence type="ECO:0000256" key="4">
    <source>
        <dbReference type="SAM" id="SignalP"/>
    </source>
</evidence>
<comment type="similarity">
    <text evidence="1">Belongs to the bacterial solute-binding protein 3 family.</text>
</comment>
<keyword evidence="2" id="KW-0813">Transport</keyword>
<evidence type="ECO:0000259" key="5">
    <source>
        <dbReference type="SMART" id="SM00062"/>
    </source>
</evidence>
<sequence length="293" mass="32990">MKHLTSALTVIGLLACGHAAAEDTLAKIRRTETLQIGVRETPPFAFTDANKQASGYAVELCQRIADGIRKELKLPGMKIQYVPIDSVTRFSALVENKIDLECGSTTNNAERRQKYGFTIPHFFSSVKALVRTDSGIRSWGQMREKTVVTTRGTTTVQLLNSKNDISALRMKLTESASDQESFRMVEEKKADVFPMDDVLLYSLKAESKNPADFQIIGEPLSVEPYSIMFRKGDPAFKKIVDAEMLKLVHDGDIYKIYDRWFMKPIPPKNANLKMPMSFLLRDSLRFPSDQLGD</sequence>
<evidence type="ECO:0000256" key="1">
    <source>
        <dbReference type="ARBA" id="ARBA00010333"/>
    </source>
</evidence>
<reference evidence="7" key="1">
    <citation type="submission" date="2021-04" db="EMBL/GenBank/DDBJ databases">
        <title>novel species isolated from subtropical streams in China.</title>
        <authorList>
            <person name="Lu H."/>
        </authorList>
    </citation>
    <scope>NUCLEOTIDE SEQUENCE</scope>
    <source>
        <strain evidence="7">LFS511W</strain>
    </source>
</reference>
<dbReference type="GO" id="GO:0005576">
    <property type="term" value="C:extracellular region"/>
    <property type="evidence" value="ECO:0007669"/>
    <property type="project" value="TreeGrafter"/>
</dbReference>
<evidence type="ECO:0000313" key="8">
    <source>
        <dbReference type="Proteomes" id="UP000680067"/>
    </source>
</evidence>
<dbReference type="Gene3D" id="3.40.190.10">
    <property type="entry name" value="Periplasmic binding protein-like II"/>
    <property type="match status" value="2"/>
</dbReference>
<keyword evidence="8" id="KW-1185">Reference proteome</keyword>
<dbReference type="AlphaFoldDB" id="A0A941DJY6"/>
<dbReference type="GO" id="GO:0015276">
    <property type="term" value="F:ligand-gated monoatomic ion channel activity"/>
    <property type="evidence" value="ECO:0007669"/>
    <property type="project" value="InterPro"/>
</dbReference>
<evidence type="ECO:0000256" key="2">
    <source>
        <dbReference type="ARBA" id="ARBA00022448"/>
    </source>
</evidence>
<organism evidence="7 8">
    <name type="scientific">Undibacterium luofuense</name>
    <dbReference type="NCBI Taxonomy" id="2828733"/>
    <lineage>
        <taxon>Bacteria</taxon>
        <taxon>Pseudomonadati</taxon>
        <taxon>Pseudomonadota</taxon>
        <taxon>Betaproteobacteria</taxon>
        <taxon>Burkholderiales</taxon>
        <taxon>Oxalobacteraceae</taxon>
        <taxon>Undibacterium</taxon>
    </lineage>
</organism>
<dbReference type="GO" id="GO:0030288">
    <property type="term" value="C:outer membrane-bounded periplasmic space"/>
    <property type="evidence" value="ECO:0007669"/>
    <property type="project" value="TreeGrafter"/>
</dbReference>
<evidence type="ECO:0000256" key="3">
    <source>
        <dbReference type="ARBA" id="ARBA00022729"/>
    </source>
</evidence>
<dbReference type="Pfam" id="PF00497">
    <property type="entry name" value="SBP_bac_3"/>
    <property type="match status" value="1"/>
</dbReference>
<evidence type="ECO:0000313" key="7">
    <source>
        <dbReference type="EMBL" id="MBR7782188.1"/>
    </source>
</evidence>
<dbReference type="GO" id="GO:0016020">
    <property type="term" value="C:membrane"/>
    <property type="evidence" value="ECO:0007669"/>
    <property type="project" value="InterPro"/>
</dbReference>
<feature type="chain" id="PRO_5037290164" evidence="4">
    <location>
        <begin position="22"/>
        <end position="293"/>
    </location>
</feature>
<dbReference type="InterPro" id="IPR001320">
    <property type="entry name" value="Iontro_rcpt_C"/>
</dbReference>
<dbReference type="SMART" id="SM00062">
    <property type="entry name" value="PBPb"/>
    <property type="match status" value="1"/>
</dbReference>
<dbReference type="InterPro" id="IPR001638">
    <property type="entry name" value="Solute-binding_3/MltF_N"/>
</dbReference>
<dbReference type="InterPro" id="IPR051455">
    <property type="entry name" value="Bact_solute-bind_prot3"/>
</dbReference>
<feature type="signal peptide" evidence="4">
    <location>
        <begin position="1"/>
        <end position="21"/>
    </location>
</feature>
<dbReference type="EMBL" id="JAGSPN010000005">
    <property type="protein sequence ID" value="MBR7782188.1"/>
    <property type="molecule type" value="Genomic_DNA"/>
</dbReference>
<comment type="caution">
    <text evidence="7">The sequence shown here is derived from an EMBL/GenBank/DDBJ whole genome shotgun (WGS) entry which is preliminary data.</text>
</comment>
<dbReference type="PANTHER" id="PTHR30085">
    <property type="entry name" value="AMINO ACID ABC TRANSPORTER PERMEASE"/>
    <property type="match status" value="1"/>
</dbReference>
<dbReference type="PROSITE" id="PS51257">
    <property type="entry name" value="PROKAR_LIPOPROTEIN"/>
    <property type="match status" value="1"/>
</dbReference>
<gene>
    <name evidence="7" type="ORF">KDM89_08550</name>
</gene>
<proteinExistence type="inferred from homology"/>
<dbReference type="Proteomes" id="UP000680067">
    <property type="component" value="Unassembled WGS sequence"/>
</dbReference>
<accession>A0A941DJY6</accession>
<protein>
    <submittedName>
        <fullName evidence="7">Amino acid ABC transporter substrate-binding protein</fullName>
    </submittedName>
</protein>
<feature type="domain" description="Ionotropic glutamate receptor C-terminal" evidence="6">
    <location>
        <begin position="33"/>
        <end position="263"/>
    </location>
</feature>
<dbReference type="SUPFAM" id="SSF53850">
    <property type="entry name" value="Periplasmic binding protein-like II"/>
    <property type="match status" value="1"/>
</dbReference>
<dbReference type="PANTHER" id="PTHR30085:SF2">
    <property type="entry name" value="GLUTAMATE_ASPARTATE IMPORT SOLUTE-BINDING PROTEIN"/>
    <property type="match status" value="1"/>
</dbReference>
<dbReference type="RefSeq" id="WP_212687531.1">
    <property type="nucleotide sequence ID" value="NZ_JAGSPN010000005.1"/>
</dbReference>